<comment type="caution">
    <text evidence="2">The sequence shown here is derived from an EMBL/GenBank/DDBJ whole genome shotgun (WGS) entry which is preliminary data.</text>
</comment>
<reference evidence="2" key="1">
    <citation type="journal article" date="2015" name="Nature">
        <title>Complex archaea that bridge the gap between prokaryotes and eukaryotes.</title>
        <authorList>
            <person name="Spang A."/>
            <person name="Saw J.H."/>
            <person name="Jorgensen S.L."/>
            <person name="Zaremba-Niedzwiedzka K."/>
            <person name="Martijn J."/>
            <person name="Lind A.E."/>
            <person name="van Eijk R."/>
            <person name="Schleper C."/>
            <person name="Guy L."/>
            <person name="Ettema T.J."/>
        </authorList>
    </citation>
    <scope>NUCLEOTIDE SEQUENCE</scope>
</reference>
<dbReference type="SMART" id="SM00966">
    <property type="entry name" value="SpoVT_AbrB"/>
    <property type="match status" value="1"/>
</dbReference>
<sequence>MNLTSTVSNKGLTTIPKEIRKKLNIKKGDKIFWILSDDETADLIIASKPLKFLTGRHSQKDLTYEDLEESADDFVLDLVKKKSP</sequence>
<dbReference type="InterPro" id="IPR037914">
    <property type="entry name" value="SpoVT-AbrB_sf"/>
</dbReference>
<dbReference type="Gene3D" id="2.10.260.10">
    <property type="match status" value="1"/>
</dbReference>
<dbReference type="InterPro" id="IPR007159">
    <property type="entry name" value="SpoVT-AbrB_dom"/>
</dbReference>
<evidence type="ECO:0000313" key="2">
    <source>
        <dbReference type="EMBL" id="KKN22558.1"/>
    </source>
</evidence>
<gene>
    <name evidence="2" type="ORF">LCGC14_0913980</name>
</gene>
<dbReference type="NCBIfam" id="TIGR01439">
    <property type="entry name" value="lp_hng_hel_AbrB"/>
    <property type="match status" value="1"/>
</dbReference>
<dbReference type="Pfam" id="PF04014">
    <property type="entry name" value="MazE_antitoxin"/>
    <property type="match status" value="1"/>
</dbReference>
<organism evidence="2">
    <name type="scientific">marine sediment metagenome</name>
    <dbReference type="NCBI Taxonomy" id="412755"/>
    <lineage>
        <taxon>unclassified sequences</taxon>
        <taxon>metagenomes</taxon>
        <taxon>ecological metagenomes</taxon>
    </lineage>
</organism>
<dbReference type="EMBL" id="LAZR01003050">
    <property type="protein sequence ID" value="KKN22558.1"/>
    <property type="molecule type" value="Genomic_DNA"/>
</dbReference>
<proteinExistence type="predicted"/>
<name>A0A0F9RZH4_9ZZZZ</name>
<dbReference type="AlphaFoldDB" id="A0A0F9RZH4"/>
<evidence type="ECO:0000259" key="1">
    <source>
        <dbReference type="SMART" id="SM00966"/>
    </source>
</evidence>
<accession>A0A0F9RZH4</accession>
<dbReference type="GO" id="GO:0003677">
    <property type="term" value="F:DNA binding"/>
    <property type="evidence" value="ECO:0007669"/>
    <property type="project" value="InterPro"/>
</dbReference>
<feature type="domain" description="SpoVT-AbrB" evidence="1">
    <location>
        <begin position="5"/>
        <end position="53"/>
    </location>
</feature>
<protein>
    <recommendedName>
        <fullName evidence="1">SpoVT-AbrB domain-containing protein</fullName>
    </recommendedName>
</protein>
<dbReference type="SUPFAM" id="SSF89447">
    <property type="entry name" value="AbrB/MazE/MraZ-like"/>
    <property type="match status" value="1"/>
</dbReference>